<dbReference type="Pfam" id="PF00010">
    <property type="entry name" value="HLH"/>
    <property type="match status" value="1"/>
</dbReference>
<evidence type="ECO:0000256" key="4">
    <source>
        <dbReference type="ARBA" id="ARBA00023163"/>
    </source>
</evidence>
<dbReference type="GO" id="GO:0003677">
    <property type="term" value="F:DNA binding"/>
    <property type="evidence" value="ECO:0007669"/>
    <property type="project" value="UniProtKB-KW"/>
</dbReference>
<dbReference type="Gramene" id="OIV97387">
    <property type="protein sequence ID" value="OIV97387"/>
    <property type="gene ID" value="TanjilG_07139"/>
</dbReference>
<name>A0A4P1QXT5_LUPAN</name>
<keyword evidence="4" id="KW-0804">Transcription</keyword>
<dbReference type="PANTHER" id="PTHR46665:SF1">
    <property type="entry name" value="SPERMATOGENESIS- AND OOGENESIS-SPECIFIC BASIC HELIX-LOOP-HELIX-CONTAINING PROTEIN 1"/>
    <property type="match status" value="1"/>
</dbReference>
<feature type="compositionally biased region" description="Low complexity" evidence="6">
    <location>
        <begin position="168"/>
        <end position="178"/>
    </location>
</feature>
<sequence>MHPMEGVFSLPEAARTDFLHSLVQYLGCTYICLWSSDPISNNRLIFLDGFYNQPSTSLGSVAQELFNHYQSLTFDINNDCVPGLAFKNQRPYLLLQQLDLLRLASTEIQTQFFQEARIKTVIFMGCNKGEIELGFSNMTQDDIQTALRSLFPEEFCRQIQPIDPNPPSSSSSSLRSLSKGSPEYSSLIFTSPGTSQSNFPETLRGIVPTMPPLLPNTNTHQQTLQALPQVTTTHQFPSPDNEQDEIMRSILYILTSPSSTSHHHHQNMPYNSAFKRYRPSLGPSIMSQMGSKFMKQNMLNRSFAFFRNLNLSRMREHIQATHPTSTQLHHMISERRRREKLNENFQALRTLLPPGTKVQN</sequence>
<dbReference type="CDD" id="cd11393">
    <property type="entry name" value="bHLH_AtbHLH_like"/>
    <property type="match status" value="1"/>
</dbReference>
<reference evidence="8 9" key="1">
    <citation type="journal article" date="2017" name="Plant Biotechnol. J.">
        <title>A comprehensive draft genome sequence for lupin (Lupinus angustifolius), an emerging health food: insights into plant-microbe interactions and legume evolution.</title>
        <authorList>
            <person name="Hane J.K."/>
            <person name="Ming Y."/>
            <person name="Kamphuis L.G."/>
            <person name="Nelson M.N."/>
            <person name="Garg G."/>
            <person name="Atkins C.A."/>
            <person name="Bayer P.E."/>
            <person name="Bravo A."/>
            <person name="Bringans S."/>
            <person name="Cannon S."/>
            <person name="Edwards D."/>
            <person name="Foley R."/>
            <person name="Gao L.L."/>
            <person name="Harrison M.J."/>
            <person name="Huang W."/>
            <person name="Hurgobin B."/>
            <person name="Li S."/>
            <person name="Liu C.W."/>
            <person name="McGrath A."/>
            <person name="Morahan G."/>
            <person name="Murray J."/>
            <person name="Weller J."/>
            <person name="Jian J."/>
            <person name="Singh K.B."/>
        </authorList>
    </citation>
    <scope>NUCLEOTIDE SEQUENCE [LARGE SCALE GENOMIC DNA]</scope>
    <source>
        <strain evidence="9">cv. Tanjil</strain>
        <tissue evidence="8">Whole plant</tissue>
    </source>
</reference>
<comment type="subcellular location">
    <subcellularLocation>
        <location evidence="1">Nucleus</location>
    </subcellularLocation>
</comment>
<dbReference type="InterPro" id="IPR036638">
    <property type="entry name" value="HLH_DNA-bd_sf"/>
</dbReference>
<dbReference type="Pfam" id="PF23133">
    <property type="entry name" value="DUF7050"/>
    <property type="match status" value="1"/>
</dbReference>
<gene>
    <name evidence="8" type="ORF">TanjilG_07139</name>
</gene>
<dbReference type="InterPro" id="IPR045239">
    <property type="entry name" value="bHLH95_bHLH"/>
</dbReference>
<dbReference type="InterPro" id="IPR044658">
    <property type="entry name" value="bHLH92/bHLH041-like"/>
</dbReference>
<keyword evidence="5" id="KW-0539">Nucleus</keyword>
<dbReference type="GO" id="GO:0046983">
    <property type="term" value="F:protein dimerization activity"/>
    <property type="evidence" value="ECO:0007669"/>
    <property type="project" value="InterPro"/>
</dbReference>
<evidence type="ECO:0000313" key="8">
    <source>
        <dbReference type="EMBL" id="OIV97387.1"/>
    </source>
</evidence>
<keyword evidence="9" id="KW-1185">Reference proteome</keyword>
<proteinExistence type="predicted"/>
<dbReference type="Gene3D" id="4.10.280.10">
    <property type="entry name" value="Helix-loop-helix DNA-binding domain"/>
    <property type="match status" value="1"/>
</dbReference>
<dbReference type="InterPro" id="IPR011598">
    <property type="entry name" value="bHLH_dom"/>
</dbReference>
<feature type="region of interest" description="Disordered" evidence="6">
    <location>
        <begin position="159"/>
        <end position="179"/>
    </location>
</feature>
<organism evidence="8 9">
    <name type="scientific">Lupinus angustifolius</name>
    <name type="common">Narrow-leaved blue lupine</name>
    <dbReference type="NCBI Taxonomy" id="3871"/>
    <lineage>
        <taxon>Eukaryota</taxon>
        <taxon>Viridiplantae</taxon>
        <taxon>Streptophyta</taxon>
        <taxon>Embryophyta</taxon>
        <taxon>Tracheophyta</taxon>
        <taxon>Spermatophyta</taxon>
        <taxon>Magnoliopsida</taxon>
        <taxon>eudicotyledons</taxon>
        <taxon>Gunneridae</taxon>
        <taxon>Pentapetalae</taxon>
        <taxon>rosids</taxon>
        <taxon>fabids</taxon>
        <taxon>Fabales</taxon>
        <taxon>Fabaceae</taxon>
        <taxon>Papilionoideae</taxon>
        <taxon>50 kb inversion clade</taxon>
        <taxon>genistoids sensu lato</taxon>
        <taxon>core genistoids</taxon>
        <taxon>Genisteae</taxon>
        <taxon>Lupinus</taxon>
    </lineage>
</organism>
<evidence type="ECO:0000256" key="2">
    <source>
        <dbReference type="ARBA" id="ARBA00023015"/>
    </source>
</evidence>
<dbReference type="InterPro" id="IPR055478">
    <property type="entry name" value="DUF7050"/>
</dbReference>
<dbReference type="PROSITE" id="PS50888">
    <property type="entry name" value="BHLH"/>
    <property type="match status" value="1"/>
</dbReference>
<keyword evidence="3" id="KW-0238">DNA-binding</keyword>
<dbReference type="STRING" id="3871.A0A4P1QXT5"/>
<evidence type="ECO:0000256" key="5">
    <source>
        <dbReference type="ARBA" id="ARBA00023242"/>
    </source>
</evidence>
<protein>
    <recommendedName>
        <fullName evidence="7">BHLH domain-containing protein</fullName>
    </recommendedName>
</protein>
<accession>A0A4P1QXT5</accession>
<dbReference type="GO" id="GO:0005634">
    <property type="term" value="C:nucleus"/>
    <property type="evidence" value="ECO:0007669"/>
    <property type="project" value="UniProtKB-SubCell"/>
</dbReference>
<dbReference type="Proteomes" id="UP000188354">
    <property type="component" value="Chromosome LG15"/>
</dbReference>
<evidence type="ECO:0000256" key="6">
    <source>
        <dbReference type="SAM" id="MobiDB-lite"/>
    </source>
</evidence>
<evidence type="ECO:0000259" key="7">
    <source>
        <dbReference type="PROSITE" id="PS50888"/>
    </source>
</evidence>
<evidence type="ECO:0000313" key="9">
    <source>
        <dbReference type="Proteomes" id="UP000188354"/>
    </source>
</evidence>
<feature type="domain" description="BHLH" evidence="7">
    <location>
        <begin position="325"/>
        <end position="360"/>
    </location>
</feature>
<dbReference type="EMBL" id="CM007375">
    <property type="protein sequence ID" value="OIV97387.1"/>
    <property type="molecule type" value="Genomic_DNA"/>
</dbReference>
<keyword evidence="2" id="KW-0805">Transcription regulation</keyword>
<evidence type="ECO:0000256" key="3">
    <source>
        <dbReference type="ARBA" id="ARBA00023125"/>
    </source>
</evidence>
<dbReference type="PANTHER" id="PTHR46665">
    <property type="entry name" value="TRANSCRIPTION FACTOR BHLH041-RELATED-RELATED"/>
    <property type="match status" value="1"/>
</dbReference>
<evidence type="ECO:0000256" key="1">
    <source>
        <dbReference type="ARBA" id="ARBA00004123"/>
    </source>
</evidence>
<dbReference type="SUPFAM" id="SSF47459">
    <property type="entry name" value="HLH, helix-loop-helix DNA-binding domain"/>
    <property type="match status" value="1"/>
</dbReference>
<dbReference type="AlphaFoldDB" id="A0A4P1QXT5"/>